<organism evidence="3 4">
    <name type="scientific">Metallumcola ferriviriculae</name>
    <dbReference type="NCBI Taxonomy" id="3039180"/>
    <lineage>
        <taxon>Bacteria</taxon>
        <taxon>Bacillati</taxon>
        <taxon>Bacillota</taxon>
        <taxon>Clostridia</taxon>
        <taxon>Neomoorellales</taxon>
        <taxon>Desulfitibacteraceae</taxon>
        <taxon>Metallumcola</taxon>
    </lineage>
</organism>
<accession>A0AAU0UM83</accession>
<gene>
    <name evidence="3" type="ORF">MFMK1_001275</name>
</gene>
<dbReference type="EC" id="4.2.1.47" evidence="3"/>
<dbReference type="RefSeq" id="WP_366924310.1">
    <property type="nucleotide sequence ID" value="NZ_CP121694.1"/>
</dbReference>
<proteinExistence type="predicted"/>
<evidence type="ECO:0000259" key="2">
    <source>
        <dbReference type="Pfam" id="PF16363"/>
    </source>
</evidence>
<sequence length="320" mass="35935">MLKKTQKVLVTGGAGFIGSHLIDNLIEEGHIVISVDDFNEYYDPDIKWRNISAHCGNPKFNLIRCDICDRSRITQVFLDNQPDIIVHLAARAGVRPSLTNPSLYTEVNVNGTLNILEAAARIKVKKFIFGSSSSVYGVNKKVPYSENDALLTPISPYAATKIAGEALCHSFAHLHHINMIALRFFTVYGPRQRPDLAIHKFANLIMASQRVPVYGDGSSQRDYTYIGDIVKGIRLAMDYQLPQYYEVFNIGNSQPVKLLDLISWLEEVIGIKVEVDYQPTQPGDVPITWADTQKAERLLMYRPITPLKEGLVSFVNWLGK</sequence>
<dbReference type="PANTHER" id="PTHR43574">
    <property type="entry name" value="EPIMERASE-RELATED"/>
    <property type="match status" value="1"/>
</dbReference>
<name>A0AAU0UM83_9FIRM</name>
<dbReference type="InterPro" id="IPR016040">
    <property type="entry name" value="NAD(P)-bd_dom"/>
</dbReference>
<feature type="domain" description="NAD(P)-binding" evidence="2">
    <location>
        <begin position="9"/>
        <end position="311"/>
    </location>
</feature>
<dbReference type="Proteomes" id="UP001329915">
    <property type="component" value="Chromosome"/>
</dbReference>
<evidence type="ECO:0000313" key="3">
    <source>
        <dbReference type="EMBL" id="WRO21467.1"/>
    </source>
</evidence>
<dbReference type="SUPFAM" id="SSF51735">
    <property type="entry name" value="NAD(P)-binding Rossmann-fold domains"/>
    <property type="match status" value="1"/>
</dbReference>
<evidence type="ECO:0000256" key="1">
    <source>
        <dbReference type="ARBA" id="ARBA00023027"/>
    </source>
</evidence>
<reference evidence="3 4" key="1">
    <citation type="submission" date="2023-04" db="EMBL/GenBank/DDBJ databases">
        <authorList>
            <person name="Hsu D."/>
        </authorList>
    </citation>
    <scope>NUCLEOTIDE SEQUENCE [LARGE SCALE GENOMIC DNA]</scope>
    <source>
        <strain evidence="3 4">MK1</strain>
    </source>
</reference>
<dbReference type="Pfam" id="PF16363">
    <property type="entry name" value="GDP_Man_Dehyd"/>
    <property type="match status" value="1"/>
</dbReference>
<keyword evidence="1" id="KW-0520">NAD</keyword>
<evidence type="ECO:0000313" key="4">
    <source>
        <dbReference type="Proteomes" id="UP001329915"/>
    </source>
</evidence>
<dbReference type="AlphaFoldDB" id="A0AAU0UM83"/>
<dbReference type="GO" id="GO:0008446">
    <property type="term" value="F:GDP-mannose 4,6-dehydratase activity"/>
    <property type="evidence" value="ECO:0007669"/>
    <property type="project" value="UniProtKB-EC"/>
</dbReference>
<dbReference type="Gene3D" id="3.40.50.720">
    <property type="entry name" value="NAD(P)-binding Rossmann-like Domain"/>
    <property type="match status" value="1"/>
</dbReference>
<dbReference type="EMBL" id="CP121694">
    <property type="protein sequence ID" value="WRO21467.1"/>
    <property type="molecule type" value="Genomic_DNA"/>
</dbReference>
<dbReference type="InterPro" id="IPR036291">
    <property type="entry name" value="NAD(P)-bd_dom_sf"/>
</dbReference>
<dbReference type="KEGG" id="dbc:MFMK1_001275"/>
<dbReference type="PRINTS" id="PR01713">
    <property type="entry name" value="NUCEPIMERASE"/>
</dbReference>
<protein>
    <submittedName>
        <fullName evidence="3">GDP-mannose 4,6-dehydratase</fullName>
        <ecNumber evidence="3">4.2.1.47</ecNumber>
    </submittedName>
</protein>
<keyword evidence="4" id="KW-1185">Reference proteome</keyword>
<keyword evidence="3" id="KW-0456">Lyase</keyword>